<sequence length="346" mass="39183">MSSATATTLDVFPEQTPSYILSFQFSSWYPKFSDVSIKSTIIKPLSDVFRKYLESESVFVPEGSDDLPVESTLSDDEEPPESDDDGEAPPSYAFPDLDAEIRASIKQYDGVFPKLNFTSPRDAAWVLAAGSPLKCTTPADVYLLLKSSDFIMHDLERATVFEGCEGDESSWSPYELELVLRKWYPINPSREVRCFVRNGKLVGISQRDTNYYDFLNVSETQDVIRSSVMRLWEEKIKPRQEQRDYVFDLLLTRDLSRGHVVDFNPYAPKTDSLLFSYKDLCDLAVADNATEFRVIDSPAHPLAIRNAPVHQHNAVPMEAIQLSSGRSIDEFAELWKAQLNESTEDA</sequence>
<dbReference type="STRING" id="230819.A0A5C3L5L8"/>
<reference evidence="3 4" key="1">
    <citation type="journal article" date="2019" name="Nat. Ecol. Evol.">
        <title>Megaphylogeny resolves global patterns of mushroom evolution.</title>
        <authorList>
            <person name="Varga T."/>
            <person name="Krizsan K."/>
            <person name="Foldi C."/>
            <person name="Dima B."/>
            <person name="Sanchez-Garcia M."/>
            <person name="Sanchez-Ramirez S."/>
            <person name="Szollosi G.J."/>
            <person name="Szarkandi J.G."/>
            <person name="Papp V."/>
            <person name="Albert L."/>
            <person name="Andreopoulos W."/>
            <person name="Angelini C."/>
            <person name="Antonin V."/>
            <person name="Barry K.W."/>
            <person name="Bougher N.L."/>
            <person name="Buchanan P."/>
            <person name="Buyck B."/>
            <person name="Bense V."/>
            <person name="Catcheside P."/>
            <person name="Chovatia M."/>
            <person name="Cooper J."/>
            <person name="Damon W."/>
            <person name="Desjardin D."/>
            <person name="Finy P."/>
            <person name="Geml J."/>
            <person name="Haridas S."/>
            <person name="Hughes K."/>
            <person name="Justo A."/>
            <person name="Karasinski D."/>
            <person name="Kautmanova I."/>
            <person name="Kiss B."/>
            <person name="Kocsube S."/>
            <person name="Kotiranta H."/>
            <person name="LaButti K.M."/>
            <person name="Lechner B.E."/>
            <person name="Liimatainen K."/>
            <person name="Lipzen A."/>
            <person name="Lukacs Z."/>
            <person name="Mihaltcheva S."/>
            <person name="Morgado L.N."/>
            <person name="Niskanen T."/>
            <person name="Noordeloos M.E."/>
            <person name="Ohm R.A."/>
            <person name="Ortiz-Santana B."/>
            <person name="Ovrebo C."/>
            <person name="Racz N."/>
            <person name="Riley R."/>
            <person name="Savchenko A."/>
            <person name="Shiryaev A."/>
            <person name="Soop K."/>
            <person name="Spirin V."/>
            <person name="Szebenyi C."/>
            <person name="Tomsovsky M."/>
            <person name="Tulloss R.E."/>
            <person name="Uehling J."/>
            <person name="Grigoriev I.V."/>
            <person name="Vagvolgyi C."/>
            <person name="Papp T."/>
            <person name="Martin F.M."/>
            <person name="Miettinen O."/>
            <person name="Hibbett D.S."/>
            <person name="Nagy L.G."/>
        </authorList>
    </citation>
    <scope>NUCLEOTIDE SEQUENCE [LARGE SCALE GENOMIC DNA]</scope>
    <source>
        <strain evidence="3 4">CBS 121175</strain>
    </source>
</reference>
<feature type="compositionally biased region" description="Acidic residues" evidence="2">
    <location>
        <begin position="63"/>
        <end position="87"/>
    </location>
</feature>
<comment type="similarity">
    <text evidence="1">Belongs to the CDC123 family.</text>
</comment>
<evidence type="ECO:0000313" key="3">
    <source>
        <dbReference type="EMBL" id="TFK28008.1"/>
    </source>
</evidence>
<gene>
    <name evidence="3" type="ORF">FA15DRAFT_105601</name>
</gene>
<name>A0A5C3L5L8_COPMA</name>
<dbReference type="GO" id="GO:0005737">
    <property type="term" value="C:cytoplasm"/>
    <property type="evidence" value="ECO:0007669"/>
    <property type="project" value="TreeGrafter"/>
</dbReference>
<organism evidence="3 4">
    <name type="scientific">Coprinopsis marcescibilis</name>
    <name type="common">Agaric fungus</name>
    <name type="synonym">Psathyrella marcescibilis</name>
    <dbReference type="NCBI Taxonomy" id="230819"/>
    <lineage>
        <taxon>Eukaryota</taxon>
        <taxon>Fungi</taxon>
        <taxon>Dikarya</taxon>
        <taxon>Basidiomycota</taxon>
        <taxon>Agaricomycotina</taxon>
        <taxon>Agaricomycetes</taxon>
        <taxon>Agaricomycetidae</taxon>
        <taxon>Agaricales</taxon>
        <taxon>Agaricineae</taxon>
        <taxon>Psathyrellaceae</taxon>
        <taxon>Coprinopsis</taxon>
    </lineage>
</organism>
<dbReference type="Proteomes" id="UP000307440">
    <property type="component" value="Unassembled WGS sequence"/>
</dbReference>
<feature type="region of interest" description="Disordered" evidence="2">
    <location>
        <begin position="61"/>
        <end position="93"/>
    </location>
</feature>
<dbReference type="InterPro" id="IPR009772">
    <property type="entry name" value="CDC123"/>
</dbReference>
<dbReference type="PANTHER" id="PTHR15323">
    <property type="entry name" value="D123 PROTEIN"/>
    <property type="match status" value="1"/>
</dbReference>
<evidence type="ECO:0000256" key="2">
    <source>
        <dbReference type="SAM" id="MobiDB-lite"/>
    </source>
</evidence>
<evidence type="ECO:0000313" key="4">
    <source>
        <dbReference type="Proteomes" id="UP000307440"/>
    </source>
</evidence>
<dbReference type="OrthoDB" id="360540at2759"/>
<dbReference type="AlphaFoldDB" id="A0A5C3L5L8"/>
<accession>A0A5C3L5L8</accession>
<evidence type="ECO:0000256" key="1">
    <source>
        <dbReference type="ARBA" id="ARBA00011047"/>
    </source>
</evidence>
<dbReference type="PANTHER" id="PTHR15323:SF6">
    <property type="entry name" value="CELL DIVISION CYCLE PROTEIN 123 HOMOLOG"/>
    <property type="match status" value="1"/>
</dbReference>
<keyword evidence="4" id="KW-1185">Reference proteome</keyword>
<dbReference type="EMBL" id="ML210159">
    <property type="protein sequence ID" value="TFK28008.1"/>
    <property type="molecule type" value="Genomic_DNA"/>
</dbReference>
<dbReference type="Pfam" id="PF07065">
    <property type="entry name" value="D123"/>
    <property type="match status" value="1"/>
</dbReference>
<protein>
    <submittedName>
        <fullName evidence="3">Cytoplasmic protein</fullName>
    </submittedName>
</protein>
<proteinExistence type="inferred from homology"/>